<accession>A0A5J4SXF3</accession>
<dbReference type="EMBL" id="SNRW01039702">
    <property type="protein sequence ID" value="KAA6350667.1"/>
    <property type="molecule type" value="Genomic_DNA"/>
</dbReference>
<evidence type="ECO:0000313" key="2">
    <source>
        <dbReference type="EMBL" id="KAA6350667.1"/>
    </source>
</evidence>
<proteinExistence type="predicted"/>
<reference evidence="2 3" key="1">
    <citation type="submission" date="2019-03" db="EMBL/GenBank/DDBJ databases">
        <title>Single cell metagenomics reveals metabolic interactions within the superorganism composed of flagellate Streblomastix strix and complex community of Bacteroidetes bacteria on its surface.</title>
        <authorList>
            <person name="Treitli S.C."/>
            <person name="Kolisko M."/>
            <person name="Husnik F."/>
            <person name="Keeling P."/>
            <person name="Hampl V."/>
        </authorList>
    </citation>
    <scope>NUCLEOTIDE SEQUENCE [LARGE SCALE GENOMIC DNA]</scope>
    <source>
        <strain evidence="2">ST1C</strain>
    </source>
</reference>
<feature type="non-terminal residue" evidence="2">
    <location>
        <position position="312"/>
    </location>
</feature>
<comment type="caution">
    <text evidence="2">The sequence shown here is derived from an EMBL/GenBank/DDBJ whole genome shotgun (WGS) entry which is preliminary data.</text>
</comment>
<name>A0A5J4SXF3_9EUKA</name>
<feature type="region of interest" description="Disordered" evidence="1">
    <location>
        <begin position="154"/>
        <end position="184"/>
    </location>
</feature>
<protein>
    <submittedName>
        <fullName evidence="2">Uncharacterized protein</fullName>
    </submittedName>
</protein>
<evidence type="ECO:0000313" key="3">
    <source>
        <dbReference type="Proteomes" id="UP000324800"/>
    </source>
</evidence>
<dbReference type="Proteomes" id="UP000324800">
    <property type="component" value="Unassembled WGS sequence"/>
</dbReference>
<organism evidence="2 3">
    <name type="scientific">Streblomastix strix</name>
    <dbReference type="NCBI Taxonomy" id="222440"/>
    <lineage>
        <taxon>Eukaryota</taxon>
        <taxon>Metamonada</taxon>
        <taxon>Preaxostyla</taxon>
        <taxon>Oxymonadida</taxon>
        <taxon>Streblomastigidae</taxon>
        <taxon>Streblomastix</taxon>
    </lineage>
</organism>
<feature type="compositionally biased region" description="Low complexity" evidence="1">
    <location>
        <begin position="167"/>
        <end position="176"/>
    </location>
</feature>
<dbReference type="AlphaFoldDB" id="A0A5J4SXF3"/>
<evidence type="ECO:0000256" key="1">
    <source>
        <dbReference type="SAM" id="MobiDB-lite"/>
    </source>
</evidence>
<sequence>HNANKQQISTLFTAHAQSHAENMAILLSMIKCSLFELEEAYGNIIKKRSNQIINRAMKKENDDSKKEDKNEIDLTQLEQQIEVVSNLLYQLLELISTDNIISSQTQLFLKSLFFSLDGIKLIETLLIFCIPSDLNCLYQLYNIIKDNYEYISNLNNNNDDDQDNKQKQQQQQSQQTDKQEQLKELNSEDEIDKGWHNAKELLLASWTGEGRENQKKWKEKEKKTKSNKKDSTLYSLKILLKGKNIRNPVAKLMNLTFSVLHELLIDYNEIGNNNLSNISQTQSAQFQSQPNALLYKTSLTSSLPSLLHLLLI</sequence>
<feature type="non-terminal residue" evidence="2">
    <location>
        <position position="1"/>
    </location>
</feature>
<gene>
    <name evidence="2" type="ORF">EZS28_051881</name>
</gene>